<protein>
    <recommendedName>
        <fullName evidence="9">Sugar ABC transporter permease</fullName>
    </recommendedName>
</protein>
<keyword evidence="4 6" id="KW-1133">Transmembrane helix</keyword>
<name>A0A0R2P560_9ACTN</name>
<dbReference type="AlphaFoldDB" id="A0A0R2P560"/>
<evidence type="ECO:0000256" key="4">
    <source>
        <dbReference type="ARBA" id="ARBA00022989"/>
    </source>
</evidence>
<feature type="transmembrane region" description="Helical" evidence="6">
    <location>
        <begin position="142"/>
        <end position="164"/>
    </location>
</feature>
<dbReference type="InterPro" id="IPR001851">
    <property type="entry name" value="ABC_transp_permease"/>
</dbReference>
<dbReference type="CDD" id="cd06580">
    <property type="entry name" value="TM_PBP1_transp_TpRbsC_like"/>
    <property type="match status" value="1"/>
</dbReference>
<feature type="transmembrane region" description="Helical" evidence="6">
    <location>
        <begin position="60"/>
        <end position="78"/>
    </location>
</feature>
<organism evidence="7 8">
    <name type="scientific">Actinobacteria bacterium BACL2 MAG-121001-bin67</name>
    <dbReference type="NCBI Taxonomy" id="1655572"/>
    <lineage>
        <taxon>Bacteria</taxon>
        <taxon>Bacillati</taxon>
        <taxon>Actinomycetota</taxon>
        <taxon>Actinomycetes</taxon>
        <taxon>Actinomycetes incertae sedis</taxon>
        <taxon>ac1 cluster</taxon>
    </lineage>
</organism>
<dbReference type="Pfam" id="PF02653">
    <property type="entry name" value="BPD_transp_2"/>
    <property type="match status" value="1"/>
</dbReference>
<keyword evidence="2" id="KW-1003">Cell membrane</keyword>
<feature type="transmembrane region" description="Helical" evidence="6">
    <location>
        <begin position="318"/>
        <end position="337"/>
    </location>
</feature>
<evidence type="ECO:0000313" key="7">
    <source>
        <dbReference type="EMBL" id="KRO33193.1"/>
    </source>
</evidence>
<evidence type="ECO:0000256" key="5">
    <source>
        <dbReference type="ARBA" id="ARBA00023136"/>
    </source>
</evidence>
<feature type="transmembrane region" description="Helical" evidence="6">
    <location>
        <begin position="192"/>
        <end position="210"/>
    </location>
</feature>
<evidence type="ECO:0000256" key="2">
    <source>
        <dbReference type="ARBA" id="ARBA00022475"/>
    </source>
</evidence>
<evidence type="ECO:0008006" key="9">
    <source>
        <dbReference type="Google" id="ProtNLM"/>
    </source>
</evidence>
<dbReference type="GO" id="GO:0022857">
    <property type="term" value="F:transmembrane transporter activity"/>
    <property type="evidence" value="ECO:0007669"/>
    <property type="project" value="InterPro"/>
</dbReference>
<accession>A0A0R2P560</accession>
<gene>
    <name evidence="7" type="ORF">ABR64_02935</name>
</gene>
<comment type="caution">
    <text evidence="7">The sequence shown here is derived from an EMBL/GenBank/DDBJ whole genome shotgun (WGS) entry which is preliminary data.</text>
</comment>
<feature type="transmembrane region" description="Helical" evidence="6">
    <location>
        <begin position="239"/>
        <end position="261"/>
    </location>
</feature>
<evidence type="ECO:0000256" key="3">
    <source>
        <dbReference type="ARBA" id="ARBA00022692"/>
    </source>
</evidence>
<dbReference type="PANTHER" id="PTHR47089">
    <property type="entry name" value="ABC TRANSPORTER, PERMEASE PROTEIN"/>
    <property type="match status" value="1"/>
</dbReference>
<proteinExistence type="predicted"/>
<evidence type="ECO:0000256" key="1">
    <source>
        <dbReference type="ARBA" id="ARBA00004651"/>
    </source>
</evidence>
<feature type="transmembrane region" description="Helical" evidence="6">
    <location>
        <begin position="273"/>
        <end position="298"/>
    </location>
</feature>
<dbReference type="Proteomes" id="UP000053349">
    <property type="component" value="Unassembled WGS sequence"/>
</dbReference>
<feature type="transmembrane region" description="Helical" evidence="6">
    <location>
        <begin position="90"/>
        <end position="122"/>
    </location>
</feature>
<sequence length="368" mass="39600">MTKSRVFWAVVAPTAAIFISLLFTYIILKIRGVDPIEMFRLMISYGFDPRNLVSELNQTVAYYMAGVAAAIGFKMLLFNIGIDGQYRMGAFFGAVVGAAVSLPPILHVLVIIVTAMLAGGAWGAIAGYLKVKRGVSEVISNIMLNFIAAALIAFLLSPSIFGILPEGTQVLQTRSIPTSGRMPTIKAFDGEIYTFLFLAIFVGVAYWVMLNKTVFGFNLKATGLSFRAARSSGVNAPGMIFVTTVLSGAIAGLVGIGTLLSDTHQYSMAFPSGYAFTGLALALLGRNHPVGIFFAAFLWSFLERTAPVLEFEGVPPEIIIVLQGTIVLSIVVAYELVSRINLRQQQRAVGSVSAEVIDKDSKSVKETE</sequence>
<keyword evidence="5 6" id="KW-0472">Membrane</keyword>
<evidence type="ECO:0000256" key="6">
    <source>
        <dbReference type="SAM" id="Phobius"/>
    </source>
</evidence>
<dbReference type="PANTHER" id="PTHR47089:SF1">
    <property type="entry name" value="GUANOSINE ABC TRANSPORTER PERMEASE PROTEIN NUPP"/>
    <property type="match status" value="1"/>
</dbReference>
<reference evidence="7 8" key="1">
    <citation type="submission" date="2015-10" db="EMBL/GenBank/DDBJ databases">
        <title>Metagenome-Assembled Genomes uncover a global brackish microbiome.</title>
        <authorList>
            <person name="Hugerth L.W."/>
            <person name="Larsson J."/>
            <person name="Alneberg J."/>
            <person name="Lindh M.V."/>
            <person name="Legrand C."/>
            <person name="Pinhassi J."/>
            <person name="Andersson A.F."/>
        </authorList>
    </citation>
    <scope>NUCLEOTIDE SEQUENCE [LARGE SCALE GENOMIC DNA]</scope>
    <source>
        <strain evidence="7">BACL2 MAG-121001-bin67</strain>
    </source>
</reference>
<feature type="transmembrane region" description="Helical" evidence="6">
    <location>
        <begin position="7"/>
        <end position="28"/>
    </location>
</feature>
<keyword evidence="3 6" id="KW-0812">Transmembrane</keyword>
<dbReference type="EMBL" id="LIAW01000010">
    <property type="protein sequence ID" value="KRO33193.1"/>
    <property type="molecule type" value="Genomic_DNA"/>
</dbReference>
<dbReference type="GO" id="GO:0005886">
    <property type="term" value="C:plasma membrane"/>
    <property type="evidence" value="ECO:0007669"/>
    <property type="project" value="UniProtKB-SubCell"/>
</dbReference>
<evidence type="ECO:0000313" key="8">
    <source>
        <dbReference type="Proteomes" id="UP000053349"/>
    </source>
</evidence>
<comment type="subcellular location">
    <subcellularLocation>
        <location evidence="1">Cell membrane</location>
        <topology evidence="1">Multi-pass membrane protein</topology>
    </subcellularLocation>
</comment>